<protein>
    <submittedName>
        <fullName evidence="7">Lactate dehydrogenase</fullName>
    </submittedName>
</protein>
<accession>A0ABS5PVE7</accession>
<dbReference type="InterPro" id="IPR036291">
    <property type="entry name" value="NAD(P)-bd_dom_sf"/>
</dbReference>
<comment type="similarity">
    <text evidence="1 4">Belongs to the D-isomer specific 2-hydroxyacid dehydrogenase family.</text>
</comment>
<feature type="domain" description="D-isomer specific 2-hydroxyacid dehydrogenase catalytic" evidence="5">
    <location>
        <begin position="4"/>
        <end position="318"/>
    </location>
</feature>
<keyword evidence="2 4" id="KW-0560">Oxidoreductase</keyword>
<evidence type="ECO:0000256" key="4">
    <source>
        <dbReference type="RuleBase" id="RU003719"/>
    </source>
</evidence>
<comment type="caution">
    <text evidence="7">The sequence shown here is derived from an EMBL/GenBank/DDBJ whole genome shotgun (WGS) entry which is preliminary data.</text>
</comment>
<dbReference type="InterPro" id="IPR029753">
    <property type="entry name" value="D-isomer_DH_CS"/>
</dbReference>
<dbReference type="Pfam" id="PF02826">
    <property type="entry name" value="2-Hacid_dh_C"/>
    <property type="match status" value="1"/>
</dbReference>
<proteinExistence type="inferred from homology"/>
<dbReference type="RefSeq" id="WP_213238503.1">
    <property type="nucleotide sequence ID" value="NZ_JAHBCL010000050.1"/>
</dbReference>
<evidence type="ECO:0000313" key="8">
    <source>
        <dbReference type="Proteomes" id="UP000746471"/>
    </source>
</evidence>
<gene>
    <name evidence="7" type="ORF">KHM83_18410</name>
</gene>
<dbReference type="EMBL" id="JAHBCL010000050">
    <property type="protein sequence ID" value="MBS7528646.1"/>
    <property type="molecule type" value="Genomic_DNA"/>
</dbReference>
<feature type="domain" description="D-isomer specific 2-hydroxyacid dehydrogenase NAD-binding" evidence="6">
    <location>
        <begin position="108"/>
        <end position="294"/>
    </location>
</feature>
<dbReference type="Pfam" id="PF00389">
    <property type="entry name" value="2-Hacid_dh"/>
    <property type="match status" value="1"/>
</dbReference>
<dbReference type="PANTHER" id="PTHR43026:SF1">
    <property type="entry name" value="2-HYDROXYACID DEHYDROGENASE HOMOLOG 1-RELATED"/>
    <property type="match status" value="1"/>
</dbReference>
<dbReference type="InterPro" id="IPR006140">
    <property type="entry name" value="D-isomer_DH_NAD-bd"/>
</dbReference>
<dbReference type="PROSITE" id="PS00065">
    <property type="entry name" value="D_2_HYDROXYACID_DH_1"/>
    <property type="match status" value="1"/>
</dbReference>
<evidence type="ECO:0000256" key="2">
    <source>
        <dbReference type="ARBA" id="ARBA00023002"/>
    </source>
</evidence>
<name>A0ABS5PVE7_9FIRM</name>
<organism evidence="7 8">
    <name type="scientific">Fusibacter paucivorans</name>
    <dbReference type="NCBI Taxonomy" id="76009"/>
    <lineage>
        <taxon>Bacteria</taxon>
        <taxon>Bacillati</taxon>
        <taxon>Bacillota</taxon>
        <taxon>Clostridia</taxon>
        <taxon>Eubacteriales</taxon>
        <taxon>Eubacteriales Family XII. Incertae Sedis</taxon>
        <taxon>Fusibacter</taxon>
    </lineage>
</organism>
<evidence type="ECO:0000256" key="3">
    <source>
        <dbReference type="ARBA" id="ARBA00023027"/>
    </source>
</evidence>
<dbReference type="InterPro" id="IPR029752">
    <property type="entry name" value="D-isomer_DH_CS1"/>
</dbReference>
<evidence type="ECO:0000259" key="6">
    <source>
        <dbReference type="Pfam" id="PF02826"/>
    </source>
</evidence>
<reference evidence="7 8" key="1">
    <citation type="submission" date="2021-05" db="EMBL/GenBank/DDBJ databases">
        <title>Fusibacter ferrireducens sp. nov., an anaerobic, sulfur- and Fe-reducing bacterium isolated from the mangrove sediment.</title>
        <authorList>
            <person name="Qiu D."/>
        </authorList>
    </citation>
    <scope>NUCLEOTIDE SEQUENCE [LARGE SCALE GENOMIC DNA]</scope>
    <source>
        <strain evidence="7 8">DSM 12116</strain>
    </source>
</reference>
<dbReference type="Proteomes" id="UP000746471">
    <property type="component" value="Unassembled WGS sequence"/>
</dbReference>
<dbReference type="SUPFAM" id="SSF51735">
    <property type="entry name" value="NAD(P)-binding Rossmann-fold domains"/>
    <property type="match status" value="1"/>
</dbReference>
<dbReference type="InterPro" id="IPR006139">
    <property type="entry name" value="D-isomer_2_OHA_DH_cat_dom"/>
</dbReference>
<dbReference type="PROSITE" id="PS00671">
    <property type="entry name" value="D_2_HYDROXYACID_DH_3"/>
    <property type="match status" value="1"/>
</dbReference>
<evidence type="ECO:0000313" key="7">
    <source>
        <dbReference type="EMBL" id="MBS7528646.1"/>
    </source>
</evidence>
<dbReference type="SUPFAM" id="SSF52283">
    <property type="entry name" value="Formate/glycerate dehydrogenase catalytic domain-like"/>
    <property type="match status" value="1"/>
</dbReference>
<dbReference type="InterPro" id="IPR058205">
    <property type="entry name" value="D-LDH-like"/>
</dbReference>
<keyword evidence="8" id="KW-1185">Reference proteome</keyword>
<sequence length="319" mass="35418">MKIFIFNYREDERPFFESYCARIGVSYDFTEEAPSIANIGTLSGYQAVSVVTTPIDQTLIDAFYNVGIRFISTRTMGMDHIDVNYARKKGIEVGNVAYESNIVAEYAVMLMLMASRNVQTIMKRFDGQDFSLVGVRGKTLSNLTVGVIGTGKIGQKVISLLAPFGCQILAYDVYENDAVKQHATYKTLNGVLAESDLITMHLPSTPESIHMINRESIAEMKTGAVIVNTARGTLIDTMALIEGLETKKLGGAALDVLEEEAYLFYKDLKSEPIDHRALNILRSMPNVILTPHTAFYTREAVQQMAENSIDSCVAFFKNE</sequence>
<evidence type="ECO:0000259" key="5">
    <source>
        <dbReference type="Pfam" id="PF00389"/>
    </source>
</evidence>
<evidence type="ECO:0000256" key="1">
    <source>
        <dbReference type="ARBA" id="ARBA00005854"/>
    </source>
</evidence>
<dbReference type="Gene3D" id="3.40.50.720">
    <property type="entry name" value="NAD(P)-binding Rossmann-like Domain"/>
    <property type="match status" value="2"/>
</dbReference>
<keyword evidence="3" id="KW-0520">NAD</keyword>
<dbReference type="PANTHER" id="PTHR43026">
    <property type="entry name" value="2-HYDROXYACID DEHYDROGENASE HOMOLOG 1-RELATED"/>
    <property type="match status" value="1"/>
</dbReference>